<dbReference type="InterPro" id="IPR040976">
    <property type="entry name" value="Pkinase_fungal"/>
</dbReference>
<accession>A0A0D2P5F7</accession>
<protein>
    <recommendedName>
        <fullName evidence="2">Fungal-type protein kinase domain-containing protein</fullName>
    </recommendedName>
</protein>
<organism evidence="3 4">
    <name type="scientific">Hypholoma sublateritium (strain FD-334 SS-4)</name>
    <dbReference type="NCBI Taxonomy" id="945553"/>
    <lineage>
        <taxon>Eukaryota</taxon>
        <taxon>Fungi</taxon>
        <taxon>Dikarya</taxon>
        <taxon>Basidiomycota</taxon>
        <taxon>Agaricomycotina</taxon>
        <taxon>Agaricomycetes</taxon>
        <taxon>Agaricomycetidae</taxon>
        <taxon>Agaricales</taxon>
        <taxon>Agaricineae</taxon>
        <taxon>Strophariaceae</taxon>
        <taxon>Hypholoma</taxon>
    </lineage>
</organism>
<dbReference type="Gene3D" id="1.10.510.10">
    <property type="entry name" value="Transferase(Phosphotransferase) domain 1"/>
    <property type="match status" value="1"/>
</dbReference>
<proteinExistence type="predicted"/>
<dbReference type="EMBL" id="KN817540">
    <property type="protein sequence ID" value="KJA23921.1"/>
    <property type="molecule type" value="Genomic_DNA"/>
</dbReference>
<evidence type="ECO:0000259" key="2">
    <source>
        <dbReference type="Pfam" id="PF17667"/>
    </source>
</evidence>
<evidence type="ECO:0000313" key="3">
    <source>
        <dbReference type="EMBL" id="KJA23921.1"/>
    </source>
</evidence>
<reference evidence="4" key="1">
    <citation type="submission" date="2014-04" db="EMBL/GenBank/DDBJ databases">
        <title>Evolutionary Origins and Diversification of the Mycorrhizal Mutualists.</title>
        <authorList>
            <consortium name="DOE Joint Genome Institute"/>
            <consortium name="Mycorrhizal Genomics Consortium"/>
            <person name="Kohler A."/>
            <person name="Kuo A."/>
            <person name="Nagy L.G."/>
            <person name="Floudas D."/>
            <person name="Copeland A."/>
            <person name="Barry K.W."/>
            <person name="Cichocki N."/>
            <person name="Veneault-Fourrey C."/>
            <person name="LaButti K."/>
            <person name="Lindquist E.A."/>
            <person name="Lipzen A."/>
            <person name="Lundell T."/>
            <person name="Morin E."/>
            <person name="Murat C."/>
            <person name="Riley R."/>
            <person name="Ohm R."/>
            <person name="Sun H."/>
            <person name="Tunlid A."/>
            <person name="Henrissat B."/>
            <person name="Grigoriev I.V."/>
            <person name="Hibbett D.S."/>
            <person name="Martin F."/>
        </authorList>
    </citation>
    <scope>NUCLEOTIDE SEQUENCE [LARGE SCALE GENOMIC DNA]</scope>
    <source>
        <strain evidence="4">FD-334 SS-4</strain>
    </source>
</reference>
<feature type="region of interest" description="Disordered" evidence="1">
    <location>
        <begin position="1"/>
        <end position="23"/>
    </location>
</feature>
<gene>
    <name evidence="3" type="ORF">HYPSUDRAFT_86460</name>
</gene>
<dbReference type="SUPFAM" id="SSF56112">
    <property type="entry name" value="Protein kinase-like (PK-like)"/>
    <property type="match status" value="1"/>
</dbReference>
<evidence type="ECO:0000256" key="1">
    <source>
        <dbReference type="SAM" id="MobiDB-lite"/>
    </source>
</evidence>
<name>A0A0D2P5F7_HYPSF</name>
<dbReference type="Pfam" id="PF17667">
    <property type="entry name" value="Pkinase_fungal"/>
    <property type="match status" value="1"/>
</dbReference>
<dbReference type="OMA" id="PEYLIWI"/>
<dbReference type="Proteomes" id="UP000054270">
    <property type="component" value="Unassembled WGS sequence"/>
</dbReference>
<dbReference type="PANTHER" id="PTHR38248">
    <property type="entry name" value="FUNK1 6"/>
    <property type="match status" value="1"/>
</dbReference>
<feature type="domain" description="Fungal-type protein kinase" evidence="2">
    <location>
        <begin position="183"/>
        <end position="603"/>
    </location>
</feature>
<sequence length="740" mass="82988">MASIPQTPRTAIPLTSSTADDTPLKRDLSSSGVFIYGDLDEQKAAVIQALGNQIPEVDLEFMLSNILPISSVDQQGTLDALKAQGHWSENSGWQEFGGVPPKKTVGREPLVFARMRAINTQILANAKFSTGFIPLRTLELRDSPDSAPESDTDVATRPDACGLLETFIPIHTNSWQKPDSPSSSRLLHWFDIAYSLEYKKDDSIEKSNDNTAKILWSMHHLMNVDNRRRFTFGITIENVTVRVWFCSRQVVLVSKPFDFMKTPEYLIWIFVSLHYASVALLGYDSTIKHVWSKSEGTMQCEIDVFGISSPGKQPVIKQYRTTGSILSNEAFIIRSRATRVYAAYEISDASKTQVVIKDSWVDATRHLEGDILQDILQDVSAEEKALFLTVLIHGIVQSGGVNDSTEEVMIRGDRKVIIGSVRNRQTGNHIYSANLFNLIKRFNVQESRRPLGKHRVKLAATNVSTSYLPQAARGPYVDHAAKIHYRIVFQEKGTSLHHHSFNREIEMRSILIPVLYDTIKALGVMWRKGYVHRDISDGNILLYGGRARLVDLEFAKKYGTGPSSPVRTGNYNFIATGITLSAEGSILHNPLHDLESVWWLGVWALYCHHTLTNLHMPVVQEHANNMGTWSQTLFPVLGDHDTQATRSSAFQRRGLTVEHFPAAASQGPCRNLFVLLDQLRNVILTGYSKTNTTPVDPNDFFVHDALASIFANPMAIPDCKLFPIDYVLQEIQRLNASQEI</sequence>
<evidence type="ECO:0000313" key="4">
    <source>
        <dbReference type="Proteomes" id="UP000054270"/>
    </source>
</evidence>
<dbReference type="AlphaFoldDB" id="A0A0D2P5F7"/>
<dbReference type="InterPro" id="IPR011009">
    <property type="entry name" value="Kinase-like_dom_sf"/>
</dbReference>
<keyword evidence="4" id="KW-1185">Reference proteome</keyword>
<dbReference type="OrthoDB" id="312874at2759"/>
<dbReference type="PANTHER" id="PTHR38248:SF2">
    <property type="entry name" value="FUNK1 11"/>
    <property type="match status" value="1"/>
</dbReference>
<feature type="compositionally biased region" description="Polar residues" evidence="1">
    <location>
        <begin position="1"/>
        <end position="20"/>
    </location>
</feature>